<dbReference type="RefSeq" id="WP_116238162.1">
    <property type="nucleotide sequence ID" value="NZ_QHJW02000053.1"/>
</dbReference>
<organism evidence="2 3">
    <name type="scientific">Pectobacterium aquaticum</name>
    <dbReference type="NCBI Taxonomy" id="2204145"/>
    <lineage>
        <taxon>Bacteria</taxon>
        <taxon>Pseudomonadati</taxon>
        <taxon>Pseudomonadota</taxon>
        <taxon>Gammaproteobacteria</taxon>
        <taxon>Enterobacterales</taxon>
        <taxon>Pectobacteriaceae</taxon>
        <taxon>Pectobacterium</taxon>
    </lineage>
</organism>
<dbReference type="InterPro" id="IPR036397">
    <property type="entry name" value="RNaseH_sf"/>
</dbReference>
<dbReference type="InterPro" id="IPR009057">
    <property type="entry name" value="Homeodomain-like_sf"/>
</dbReference>
<proteinExistence type="predicted"/>
<keyword evidence="3" id="KW-1185">Reference proteome</keyword>
<accession>A0A426IV96</accession>
<evidence type="ECO:0000313" key="3">
    <source>
        <dbReference type="Proteomes" id="UP000256817"/>
    </source>
</evidence>
<dbReference type="Proteomes" id="UP000256817">
    <property type="component" value="Unassembled WGS sequence"/>
</dbReference>
<evidence type="ECO:0000259" key="1">
    <source>
        <dbReference type="Pfam" id="PF13358"/>
    </source>
</evidence>
<protein>
    <submittedName>
        <fullName evidence="2">IS630 family transposase</fullName>
    </submittedName>
</protein>
<gene>
    <name evidence="2" type="ORF">DMB85_018150</name>
</gene>
<dbReference type="NCBIfam" id="NF033545">
    <property type="entry name" value="transpos_IS630"/>
    <property type="match status" value="1"/>
</dbReference>
<sequence length="345" mass="40100">MPIIAAIPDEERRLMRKEAQQTHDKNHARRIIAMLMLHRGMTVTEVANTLCAARSSVGRWINWFTLHGIEGLKSLKPGRAPRWPVADILQALPLLVQRSPKDFGWLRSRWSTELLACIVNRLFGVTLHRSTLHRYLKQAGMVWRRAAPTLKIKDPHYKEKQLVIEQALAQEQTEHPVFYQDEVDIDLNPKIGADWMPKGQQKRIVTPGQNQKHYLAGALHAGTGRVNYVSGSSKSSDLFINLLETLRRTYRRAKTITLVLDNYVIHKSRKVERWLAENPKFRLLFLPTYSPWLNPIERLWLSLHETITRNHQCRYIWQLLERVNQFMNVASPFPGNQHGLAKVER</sequence>
<dbReference type="InterPro" id="IPR038717">
    <property type="entry name" value="Tc1-like_DDE_dom"/>
</dbReference>
<dbReference type="Pfam" id="PF13358">
    <property type="entry name" value="DDE_3"/>
    <property type="match status" value="1"/>
</dbReference>
<dbReference type="Gene3D" id="3.30.420.10">
    <property type="entry name" value="Ribonuclease H-like superfamily/Ribonuclease H"/>
    <property type="match status" value="1"/>
</dbReference>
<name>A0A426IV96_9GAMM</name>
<reference evidence="2" key="1">
    <citation type="submission" date="2018-11" db="EMBL/GenBank/DDBJ databases">
        <title>Draft genome sequences of proposed Pectobacterium aquaticum sp. nov. isolated in France from fresh water.</title>
        <authorList>
            <person name="Pedron J."/>
            <person name="Barny M.A."/>
        </authorList>
    </citation>
    <scope>NUCLEOTIDE SEQUENCE [LARGE SCALE GENOMIC DNA]</scope>
    <source>
        <strain evidence="2">A35-S23-M15</strain>
    </source>
</reference>
<dbReference type="Pfam" id="PF13565">
    <property type="entry name" value="HTH_32"/>
    <property type="match status" value="1"/>
</dbReference>
<dbReference type="SUPFAM" id="SSF46689">
    <property type="entry name" value="Homeodomain-like"/>
    <property type="match status" value="1"/>
</dbReference>
<dbReference type="InterPro" id="IPR047655">
    <property type="entry name" value="Transpos_IS630-like"/>
</dbReference>
<comment type="caution">
    <text evidence="2">The sequence shown here is derived from an EMBL/GenBank/DDBJ whole genome shotgun (WGS) entry which is preliminary data.</text>
</comment>
<dbReference type="EMBL" id="QHJW02000053">
    <property type="protein sequence ID" value="RRO04729.1"/>
    <property type="molecule type" value="Genomic_DNA"/>
</dbReference>
<evidence type="ECO:0000313" key="2">
    <source>
        <dbReference type="EMBL" id="RRO04729.1"/>
    </source>
</evidence>
<feature type="domain" description="Tc1-like transposase DDE" evidence="1">
    <location>
        <begin position="177"/>
        <end position="313"/>
    </location>
</feature>